<evidence type="ECO:0000313" key="2">
    <source>
        <dbReference type="EMBL" id="KAJ8786613.1"/>
    </source>
</evidence>
<comment type="caution">
    <text evidence="2">The sequence shown here is derived from an EMBL/GenBank/DDBJ whole genome shotgun (WGS) entry which is preliminary data.</text>
</comment>
<dbReference type="EMBL" id="JAIQCJ010001983">
    <property type="protein sequence ID" value="KAJ8786613.1"/>
    <property type="molecule type" value="Genomic_DNA"/>
</dbReference>
<organism evidence="2 3">
    <name type="scientific">Eschrichtius robustus</name>
    <name type="common">California gray whale</name>
    <name type="synonym">Eschrichtius gibbosus</name>
    <dbReference type="NCBI Taxonomy" id="9764"/>
    <lineage>
        <taxon>Eukaryota</taxon>
        <taxon>Metazoa</taxon>
        <taxon>Chordata</taxon>
        <taxon>Craniata</taxon>
        <taxon>Vertebrata</taxon>
        <taxon>Euteleostomi</taxon>
        <taxon>Mammalia</taxon>
        <taxon>Eutheria</taxon>
        <taxon>Laurasiatheria</taxon>
        <taxon>Artiodactyla</taxon>
        <taxon>Whippomorpha</taxon>
        <taxon>Cetacea</taxon>
        <taxon>Mysticeti</taxon>
        <taxon>Eschrichtiidae</taxon>
        <taxon>Eschrichtius</taxon>
    </lineage>
</organism>
<proteinExistence type="predicted"/>
<dbReference type="Proteomes" id="UP001159641">
    <property type="component" value="Unassembled WGS sequence"/>
</dbReference>
<name>A0AB34H5D6_ESCRO</name>
<dbReference type="AlphaFoldDB" id="A0AB34H5D6"/>
<keyword evidence="3" id="KW-1185">Reference proteome</keyword>
<reference evidence="2 3" key="1">
    <citation type="submission" date="2022-11" db="EMBL/GenBank/DDBJ databases">
        <title>Whole genome sequence of Eschrichtius robustus ER-17-0199.</title>
        <authorList>
            <person name="Bruniche-Olsen A."/>
            <person name="Black A.N."/>
            <person name="Fields C.J."/>
            <person name="Walden K."/>
            <person name="Dewoody J.A."/>
        </authorList>
    </citation>
    <scope>NUCLEOTIDE SEQUENCE [LARGE SCALE GENOMIC DNA]</scope>
    <source>
        <strain evidence="2">ER-17-0199</strain>
        <tissue evidence="2">Blubber</tissue>
    </source>
</reference>
<evidence type="ECO:0000256" key="1">
    <source>
        <dbReference type="SAM" id="MobiDB-lite"/>
    </source>
</evidence>
<protein>
    <recommendedName>
        <fullName evidence="4">Secreted protein</fullName>
    </recommendedName>
</protein>
<feature type="region of interest" description="Disordered" evidence="1">
    <location>
        <begin position="41"/>
        <end position="77"/>
    </location>
</feature>
<evidence type="ECO:0008006" key="4">
    <source>
        <dbReference type="Google" id="ProtNLM"/>
    </source>
</evidence>
<sequence length="77" mass="8441">MLLVGRPRGFVLELDAGSACGFWSSLLARRALHVRCPAPVPTCRSGPAPNPPHESQRCRALETSSPVSGQRYRERQV</sequence>
<evidence type="ECO:0000313" key="3">
    <source>
        <dbReference type="Proteomes" id="UP001159641"/>
    </source>
</evidence>
<accession>A0AB34H5D6</accession>
<gene>
    <name evidence="2" type="ORF">J1605_006102</name>
</gene>